<feature type="transmembrane region" description="Helical" evidence="1">
    <location>
        <begin position="33"/>
        <end position="57"/>
    </location>
</feature>
<dbReference type="EMBL" id="ML119716">
    <property type="protein sequence ID" value="RPA78081.1"/>
    <property type="molecule type" value="Genomic_DNA"/>
</dbReference>
<sequence length="146" mass="17100">MVRPGRPGPPTTIGRKPYVRYGNGDHTRPCNDFFPAIMASIMLLLQIQVYNAIGYWWTYFANAGQYRIPHRIRDRTVYDDAPQDYAEVETYTDAQWNALSAFYDFDWDTREMADGTPMNIQCKRAEWCQYAGIMGFFAIVTFEWPR</sequence>
<accession>A0A3N4I1I0</accession>
<evidence type="ECO:0000256" key="1">
    <source>
        <dbReference type="SAM" id="Phobius"/>
    </source>
</evidence>
<gene>
    <name evidence="2" type="ORF">BJ508DRAFT_329594</name>
</gene>
<keyword evidence="1" id="KW-0812">Transmembrane</keyword>
<keyword evidence="1" id="KW-0472">Membrane</keyword>
<evidence type="ECO:0000313" key="2">
    <source>
        <dbReference type="EMBL" id="RPA78081.1"/>
    </source>
</evidence>
<reference evidence="2 3" key="1">
    <citation type="journal article" date="2018" name="Nat. Ecol. Evol.">
        <title>Pezizomycetes genomes reveal the molecular basis of ectomycorrhizal truffle lifestyle.</title>
        <authorList>
            <person name="Murat C."/>
            <person name="Payen T."/>
            <person name="Noel B."/>
            <person name="Kuo A."/>
            <person name="Morin E."/>
            <person name="Chen J."/>
            <person name="Kohler A."/>
            <person name="Krizsan K."/>
            <person name="Balestrini R."/>
            <person name="Da Silva C."/>
            <person name="Montanini B."/>
            <person name="Hainaut M."/>
            <person name="Levati E."/>
            <person name="Barry K.W."/>
            <person name="Belfiori B."/>
            <person name="Cichocki N."/>
            <person name="Clum A."/>
            <person name="Dockter R.B."/>
            <person name="Fauchery L."/>
            <person name="Guy J."/>
            <person name="Iotti M."/>
            <person name="Le Tacon F."/>
            <person name="Lindquist E.A."/>
            <person name="Lipzen A."/>
            <person name="Malagnac F."/>
            <person name="Mello A."/>
            <person name="Molinier V."/>
            <person name="Miyauchi S."/>
            <person name="Poulain J."/>
            <person name="Riccioni C."/>
            <person name="Rubini A."/>
            <person name="Sitrit Y."/>
            <person name="Splivallo R."/>
            <person name="Traeger S."/>
            <person name="Wang M."/>
            <person name="Zifcakova L."/>
            <person name="Wipf D."/>
            <person name="Zambonelli A."/>
            <person name="Paolocci F."/>
            <person name="Nowrousian M."/>
            <person name="Ottonello S."/>
            <person name="Baldrian P."/>
            <person name="Spatafora J.W."/>
            <person name="Henrissat B."/>
            <person name="Nagy L.G."/>
            <person name="Aury J.M."/>
            <person name="Wincker P."/>
            <person name="Grigoriev I.V."/>
            <person name="Bonfante P."/>
            <person name="Martin F.M."/>
        </authorList>
    </citation>
    <scope>NUCLEOTIDE SEQUENCE [LARGE SCALE GENOMIC DNA]</scope>
    <source>
        <strain evidence="2 3">RN42</strain>
    </source>
</reference>
<evidence type="ECO:0000313" key="3">
    <source>
        <dbReference type="Proteomes" id="UP000275078"/>
    </source>
</evidence>
<name>A0A3N4I1I0_ASCIM</name>
<organism evidence="2 3">
    <name type="scientific">Ascobolus immersus RN42</name>
    <dbReference type="NCBI Taxonomy" id="1160509"/>
    <lineage>
        <taxon>Eukaryota</taxon>
        <taxon>Fungi</taxon>
        <taxon>Dikarya</taxon>
        <taxon>Ascomycota</taxon>
        <taxon>Pezizomycotina</taxon>
        <taxon>Pezizomycetes</taxon>
        <taxon>Pezizales</taxon>
        <taxon>Ascobolaceae</taxon>
        <taxon>Ascobolus</taxon>
    </lineage>
</organism>
<proteinExistence type="predicted"/>
<dbReference type="AlphaFoldDB" id="A0A3N4I1I0"/>
<protein>
    <submittedName>
        <fullName evidence="2">Uncharacterized protein</fullName>
    </submittedName>
</protein>
<dbReference type="Proteomes" id="UP000275078">
    <property type="component" value="Unassembled WGS sequence"/>
</dbReference>
<keyword evidence="3" id="KW-1185">Reference proteome</keyword>
<keyword evidence="1" id="KW-1133">Transmembrane helix</keyword>